<sequence>MPNICALPFPRAACRRKRDESTPPHIRNLFSACPREAVGASTLPCITEGPFFTPGGTPGWAGQPWPYVFRDSEVAWALGANGRWRLVTVVGDGFFEKIENRMQVAYNVTWMSDGTIMRGTFAPLCGDIKPNTLAIRRLLYDEGLRRIESRDWREIMDDEEGVEVESQERKGFETETDDQGVSVQSEPSMQAL</sequence>
<organism evidence="1 2">
    <name type="scientific">Russula earlei</name>
    <dbReference type="NCBI Taxonomy" id="71964"/>
    <lineage>
        <taxon>Eukaryota</taxon>
        <taxon>Fungi</taxon>
        <taxon>Dikarya</taxon>
        <taxon>Basidiomycota</taxon>
        <taxon>Agaricomycotina</taxon>
        <taxon>Agaricomycetes</taxon>
        <taxon>Russulales</taxon>
        <taxon>Russulaceae</taxon>
        <taxon>Russula</taxon>
    </lineage>
</organism>
<dbReference type="EMBL" id="JAGFNK010000133">
    <property type="protein sequence ID" value="KAI9507263.1"/>
    <property type="molecule type" value="Genomic_DNA"/>
</dbReference>
<keyword evidence="2" id="KW-1185">Reference proteome</keyword>
<proteinExistence type="predicted"/>
<dbReference type="Proteomes" id="UP001207468">
    <property type="component" value="Unassembled WGS sequence"/>
</dbReference>
<reference evidence="1" key="1">
    <citation type="submission" date="2021-03" db="EMBL/GenBank/DDBJ databases">
        <title>Evolutionary priming and transition to the ectomycorrhizal habit in an iconic lineage of mushroom-forming fungi: is preadaptation a requirement?</title>
        <authorList>
            <consortium name="DOE Joint Genome Institute"/>
            <person name="Looney B.P."/>
            <person name="Miyauchi S."/>
            <person name="Morin E."/>
            <person name="Drula E."/>
            <person name="Courty P.E."/>
            <person name="Chicoki N."/>
            <person name="Fauchery L."/>
            <person name="Kohler A."/>
            <person name="Kuo A."/>
            <person name="LaButti K."/>
            <person name="Pangilinan J."/>
            <person name="Lipzen A."/>
            <person name="Riley R."/>
            <person name="Andreopoulos W."/>
            <person name="He G."/>
            <person name="Johnson J."/>
            <person name="Barry K.W."/>
            <person name="Grigoriev I.V."/>
            <person name="Nagy L."/>
            <person name="Hibbett D."/>
            <person name="Henrissat B."/>
            <person name="Matheny P.B."/>
            <person name="Labbe J."/>
            <person name="Martin A.F."/>
        </authorList>
    </citation>
    <scope>NUCLEOTIDE SEQUENCE</scope>
    <source>
        <strain evidence="1">BPL698</strain>
    </source>
</reference>
<gene>
    <name evidence="1" type="ORF">F5148DRAFT_1206618</name>
</gene>
<name>A0ACC0U6N6_9AGAM</name>
<accession>A0ACC0U6N6</accession>
<protein>
    <submittedName>
        <fullName evidence="1">Uncharacterized protein</fullName>
    </submittedName>
</protein>
<evidence type="ECO:0000313" key="2">
    <source>
        <dbReference type="Proteomes" id="UP001207468"/>
    </source>
</evidence>
<evidence type="ECO:0000313" key="1">
    <source>
        <dbReference type="EMBL" id="KAI9507263.1"/>
    </source>
</evidence>
<comment type="caution">
    <text evidence="1">The sequence shown here is derived from an EMBL/GenBank/DDBJ whole genome shotgun (WGS) entry which is preliminary data.</text>
</comment>